<name>A0A5A9ZJN6_9RHOB</name>
<dbReference type="InterPro" id="IPR012133">
    <property type="entry name" value="Alpha-hydoxy_acid_DH_FMN"/>
</dbReference>
<comment type="caution">
    <text evidence="9">The sequence shown here is derived from an EMBL/GenBank/DDBJ whole genome shotgun (WGS) entry which is preliminary data.</text>
</comment>
<dbReference type="RefSeq" id="WP_111362598.1">
    <property type="nucleotide sequence ID" value="NZ_VINQ01000003.1"/>
</dbReference>
<comment type="cofactor">
    <cofactor evidence="1">
        <name>FMN</name>
        <dbReference type="ChEBI" id="CHEBI:58210"/>
    </cofactor>
</comment>
<dbReference type="AlphaFoldDB" id="A0A5A9ZJN6"/>
<reference evidence="9 10" key="1">
    <citation type="submission" date="2019-07" db="EMBL/GenBank/DDBJ databases">
        <title>Aquicoccus porphyridii gen. nov., sp. nov., isolated from a small marine red alga, Porphyridium marinum.</title>
        <authorList>
            <person name="Liu L."/>
        </authorList>
    </citation>
    <scope>NUCLEOTIDE SEQUENCE [LARGE SCALE GENOMIC DNA]</scope>
    <source>
        <strain evidence="9 10">L1 8-17</strain>
    </source>
</reference>
<feature type="binding site" evidence="7">
    <location>
        <begin position="80"/>
        <end position="82"/>
    </location>
    <ligand>
        <name>FMN</name>
        <dbReference type="ChEBI" id="CHEBI:58210"/>
    </ligand>
</feature>
<evidence type="ECO:0000313" key="10">
    <source>
        <dbReference type="Proteomes" id="UP000325291"/>
    </source>
</evidence>
<dbReference type="PROSITE" id="PS51349">
    <property type="entry name" value="FMN_HYDROXY_ACID_DH_2"/>
    <property type="match status" value="1"/>
</dbReference>
<feature type="binding site" evidence="7">
    <location>
        <position position="280"/>
    </location>
    <ligand>
        <name>FMN</name>
        <dbReference type="ChEBI" id="CHEBI:58210"/>
    </ligand>
</feature>
<dbReference type="Pfam" id="PF01070">
    <property type="entry name" value="FMN_dh"/>
    <property type="match status" value="1"/>
</dbReference>
<evidence type="ECO:0000256" key="6">
    <source>
        <dbReference type="PIRSR" id="PIRSR000138-1"/>
    </source>
</evidence>
<evidence type="ECO:0000259" key="8">
    <source>
        <dbReference type="PROSITE" id="PS51349"/>
    </source>
</evidence>
<dbReference type="PANTHER" id="PTHR10578">
    <property type="entry name" value="S -2-HYDROXY-ACID OXIDASE-RELATED"/>
    <property type="match status" value="1"/>
</dbReference>
<evidence type="ECO:0000313" key="9">
    <source>
        <dbReference type="EMBL" id="KAA0917514.1"/>
    </source>
</evidence>
<keyword evidence="2 7" id="KW-0285">Flavoprotein</keyword>
<gene>
    <name evidence="9" type="ORF">FLO80_05555</name>
</gene>
<dbReference type="PANTHER" id="PTHR10578:SF107">
    <property type="entry name" value="2-HYDROXYACID OXIDASE 1"/>
    <property type="match status" value="1"/>
</dbReference>
<evidence type="ECO:0000256" key="1">
    <source>
        <dbReference type="ARBA" id="ARBA00001917"/>
    </source>
</evidence>
<dbReference type="CDD" id="cd02809">
    <property type="entry name" value="alpha_hydroxyacid_oxid_FMN"/>
    <property type="match status" value="1"/>
</dbReference>
<feature type="binding site" evidence="7">
    <location>
        <position position="133"/>
    </location>
    <ligand>
        <name>glyoxylate</name>
        <dbReference type="ChEBI" id="CHEBI:36655"/>
    </ligand>
</feature>
<dbReference type="InterPro" id="IPR000262">
    <property type="entry name" value="FMN-dep_DH"/>
</dbReference>
<feature type="binding site" evidence="7">
    <location>
        <position position="131"/>
    </location>
    <ligand>
        <name>FMN</name>
        <dbReference type="ChEBI" id="CHEBI:58210"/>
    </ligand>
</feature>
<feature type="binding site" evidence="7">
    <location>
        <begin position="336"/>
        <end position="337"/>
    </location>
    <ligand>
        <name>FMN</name>
        <dbReference type="ChEBI" id="CHEBI:58210"/>
    </ligand>
</feature>
<dbReference type="PIRSF" id="PIRSF000138">
    <property type="entry name" value="Al-hdrx_acd_dh"/>
    <property type="match status" value="1"/>
</dbReference>
<dbReference type="GO" id="GO:0016491">
    <property type="term" value="F:oxidoreductase activity"/>
    <property type="evidence" value="ECO:0007669"/>
    <property type="project" value="UniProtKB-KW"/>
</dbReference>
<keyword evidence="3 7" id="KW-0288">FMN</keyword>
<sequence>MIKPRLGSFEQMRRRAWRRLPRGLFDYIDGGVGREAALRALRARLDAVTIEPRVLRSNGNREIGCSLLGSEYRFPLVIAPTAMAGLVQHDGEIILARAAGRLGIPFCLSTQSITSVGALRAAVPEVDIWMQIYLWEDRSLSQGLLERARAAGVKVLILTVDTPYGARKPWNDRSGFGMPFRLSARSLTDLAMRPGWLARSMLPTLLKGGLPGLENYPEGLRPRLLGQPPDPRVMLRRDLGWEDVAWVRKSWDGPILLKGVLSVADAKRAMQEGLEGLIVSSHGARNFDAAPAPIDCLPGIALAVGKQMTILADSGLQSGLDLLRFRARGAEAGMTGRLPLWALASGGEAAVTTALENLRQDYIEALDFAGIS</sequence>
<feature type="binding site" evidence="7">
    <location>
        <position position="109"/>
    </location>
    <ligand>
        <name>FMN</name>
        <dbReference type="ChEBI" id="CHEBI:58210"/>
    </ligand>
</feature>
<feature type="binding site" evidence="7">
    <location>
        <position position="258"/>
    </location>
    <ligand>
        <name>FMN</name>
        <dbReference type="ChEBI" id="CHEBI:58210"/>
    </ligand>
</feature>
<dbReference type="Gene3D" id="3.20.20.70">
    <property type="entry name" value="Aldolase class I"/>
    <property type="match status" value="1"/>
</dbReference>
<organism evidence="9 10">
    <name type="scientific">Aquicoccus porphyridii</name>
    <dbReference type="NCBI Taxonomy" id="1852029"/>
    <lineage>
        <taxon>Bacteria</taxon>
        <taxon>Pseudomonadati</taxon>
        <taxon>Pseudomonadota</taxon>
        <taxon>Alphaproteobacteria</taxon>
        <taxon>Rhodobacterales</taxon>
        <taxon>Paracoccaceae</taxon>
        <taxon>Aquicoccus</taxon>
    </lineage>
</organism>
<feature type="domain" description="FMN hydroxy acid dehydrogenase" evidence="8">
    <location>
        <begin position="1"/>
        <end position="372"/>
    </location>
</feature>
<keyword evidence="4" id="KW-0560">Oxidoreductase</keyword>
<dbReference type="InterPro" id="IPR013785">
    <property type="entry name" value="Aldolase_TIM"/>
</dbReference>
<keyword evidence="10" id="KW-1185">Reference proteome</keyword>
<evidence type="ECO:0000256" key="3">
    <source>
        <dbReference type="ARBA" id="ARBA00022643"/>
    </source>
</evidence>
<dbReference type="SUPFAM" id="SSF51395">
    <property type="entry name" value="FMN-linked oxidoreductases"/>
    <property type="match status" value="1"/>
</dbReference>
<dbReference type="InterPro" id="IPR037396">
    <property type="entry name" value="FMN_HAD"/>
</dbReference>
<comment type="similarity">
    <text evidence="5">Belongs to the FMN-dependent alpha-hydroxy acid dehydrogenase family.</text>
</comment>
<proteinExistence type="inferred from homology"/>
<feature type="binding site" evidence="7">
    <location>
        <position position="285"/>
    </location>
    <ligand>
        <name>glyoxylate</name>
        <dbReference type="ChEBI" id="CHEBI:36655"/>
    </ligand>
</feature>
<evidence type="ECO:0000256" key="2">
    <source>
        <dbReference type="ARBA" id="ARBA00022630"/>
    </source>
</evidence>
<evidence type="ECO:0000256" key="7">
    <source>
        <dbReference type="PIRSR" id="PIRSR000138-2"/>
    </source>
</evidence>
<evidence type="ECO:0000256" key="5">
    <source>
        <dbReference type="ARBA" id="ARBA00024042"/>
    </source>
</evidence>
<evidence type="ECO:0000256" key="4">
    <source>
        <dbReference type="ARBA" id="ARBA00023002"/>
    </source>
</evidence>
<accession>A0A5A9ZJN6</accession>
<dbReference type="GO" id="GO:0010181">
    <property type="term" value="F:FMN binding"/>
    <property type="evidence" value="ECO:0007669"/>
    <property type="project" value="InterPro"/>
</dbReference>
<feature type="binding site" evidence="7">
    <location>
        <position position="27"/>
    </location>
    <ligand>
        <name>glyoxylate</name>
        <dbReference type="ChEBI" id="CHEBI:36655"/>
    </ligand>
</feature>
<dbReference type="EMBL" id="VINQ01000003">
    <property type="protein sequence ID" value="KAA0917514.1"/>
    <property type="molecule type" value="Genomic_DNA"/>
</dbReference>
<dbReference type="Proteomes" id="UP000325291">
    <property type="component" value="Unassembled WGS sequence"/>
</dbReference>
<feature type="active site" description="Proton acceptor" evidence="6">
    <location>
        <position position="282"/>
    </location>
</feature>
<protein>
    <submittedName>
        <fullName evidence="9">Alpha-hydroxy-acid oxidizing protein</fullName>
    </submittedName>
</protein>
<feature type="binding site" evidence="7">
    <location>
        <position position="282"/>
    </location>
    <ligand>
        <name>glyoxylate</name>
        <dbReference type="ChEBI" id="CHEBI:36655"/>
    </ligand>
</feature>
<feature type="binding site" evidence="7">
    <location>
        <position position="159"/>
    </location>
    <ligand>
        <name>FMN</name>
        <dbReference type="ChEBI" id="CHEBI:58210"/>
    </ligand>
</feature>